<protein>
    <recommendedName>
        <fullName evidence="2">histidine kinase</fullName>
        <ecNumber evidence="2">2.7.13.3</ecNumber>
    </recommendedName>
</protein>
<dbReference type="Pfam" id="PF00512">
    <property type="entry name" value="HisKA"/>
    <property type="match status" value="1"/>
</dbReference>
<dbReference type="InterPro" id="IPR001789">
    <property type="entry name" value="Sig_transdc_resp-reg_receiver"/>
</dbReference>
<dbReference type="SMART" id="SM00388">
    <property type="entry name" value="HisKA"/>
    <property type="match status" value="1"/>
</dbReference>
<dbReference type="AlphaFoldDB" id="B4D4D8"/>
<evidence type="ECO:0000259" key="5">
    <source>
        <dbReference type="PROSITE" id="PS50109"/>
    </source>
</evidence>
<dbReference type="RefSeq" id="WP_006981101.1">
    <property type="nucleotide sequence ID" value="NZ_ABVL01000011.1"/>
</dbReference>
<name>B4D4D8_9BACT</name>
<dbReference type="Gene3D" id="3.40.50.2300">
    <property type="match status" value="2"/>
</dbReference>
<dbReference type="InParanoid" id="B4D4D8"/>
<organism evidence="7 8">
    <name type="scientific">Chthoniobacter flavus Ellin428</name>
    <dbReference type="NCBI Taxonomy" id="497964"/>
    <lineage>
        <taxon>Bacteria</taxon>
        <taxon>Pseudomonadati</taxon>
        <taxon>Verrucomicrobiota</taxon>
        <taxon>Spartobacteria</taxon>
        <taxon>Chthoniobacterales</taxon>
        <taxon>Chthoniobacteraceae</taxon>
        <taxon>Chthoniobacter</taxon>
    </lineage>
</organism>
<proteinExistence type="predicted"/>
<dbReference type="InterPro" id="IPR011006">
    <property type="entry name" value="CheY-like_superfamily"/>
</dbReference>
<dbReference type="Gene3D" id="3.30.565.10">
    <property type="entry name" value="Histidine kinase-like ATPase, C-terminal domain"/>
    <property type="match status" value="1"/>
</dbReference>
<dbReference type="PROSITE" id="PS50110">
    <property type="entry name" value="RESPONSE_REGULATORY"/>
    <property type="match status" value="2"/>
</dbReference>
<dbReference type="PRINTS" id="PR00344">
    <property type="entry name" value="BCTRLSENSOR"/>
</dbReference>
<dbReference type="eggNOG" id="COG4191">
    <property type="taxonomic scope" value="Bacteria"/>
</dbReference>
<dbReference type="PROSITE" id="PS50109">
    <property type="entry name" value="HIS_KIN"/>
    <property type="match status" value="1"/>
</dbReference>
<comment type="caution">
    <text evidence="7">The sequence shown here is derived from an EMBL/GenBank/DDBJ whole genome shotgun (WGS) entry which is preliminary data.</text>
</comment>
<dbReference type="SMART" id="SM00448">
    <property type="entry name" value="REC"/>
    <property type="match status" value="2"/>
</dbReference>
<dbReference type="SUPFAM" id="SSF55874">
    <property type="entry name" value="ATPase domain of HSP90 chaperone/DNA topoisomerase II/histidine kinase"/>
    <property type="match status" value="1"/>
</dbReference>
<dbReference type="GO" id="GO:0000155">
    <property type="term" value="F:phosphorelay sensor kinase activity"/>
    <property type="evidence" value="ECO:0007669"/>
    <property type="project" value="InterPro"/>
</dbReference>
<dbReference type="SUPFAM" id="SSF52172">
    <property type="entry name" value="CheY-like"/>
    <property type="match status" value="2"/>
</dbReference>
<feature type="domain" description="Response regulatory" evidence="6">
    <location>
        <begin position="414"/>
        <end position="527"/>
    </location>
</feature>
<evidence type="ECO:0000256" key="1">
    <source>
        <dbReference type="ARBA" id="ARBA00000085"/>
    </source>
</evidence>
<dbReference type="InterPro" id="IPR005467">
    <property type="entry name" value="His_kinase_dom"/>
</dbReference>
<dbReference type="InterPro" id="IPR003661">
    <property type="entry name" value="HisK_dim/P_dom"/>
</dbReference>
<feature type="domain" description="Histidine kinase" evidence="5">
    <location>
        <begin position="184"/>
        <end position="395"/>
    </location>
</feature>
<dbReference type="STRING" id="497964.CfE428DRAFT_3776"/>
<dbReference type="PANTHER" id="PTHR43547">
    <property type="entry name" value="TWO-COMPONENT HISTIDINE KINASE"/>
    <property type="match status" value="1"/>
</dbReference>
<dbReference type="EC" id="2.7.13.3" evidence="2"/>
<dbReference type="eggNOG" id="COG3437">
    <property type="taxonomic scope" value="Bacteria"/>
</dbReference>
<keyword evidence="3 4" id="KW-0597">Phosphoprotein</keyword>
<dbReference type="SUPFAM" id="SSF47384">
    <property type="entry name" value="Homodimeric domain of signal transducing histidine kinase"/>
    <property type="match status" value="1"/>
</dbReference>
<dbReference type="CDD" id="cd00156">
    <property type="entry name" value="REC"/>
    <property type="match status" value="1"/>
</dbReference>
<dbReference type="Gene3D" id="1.10.287.130">
    <property type="match status" value="1"/>
</dbReference>
<dbReference type="SMART" id="SM00387">
    <property type="entry name" value="HATPase_c"/>
    <property type="match status" value="1"/>
</dbReference>
<feature type="modified residue" description="4-aspartylphosphate" evidence="4">
    <location>
        <position position="463"/>
    </location>
</feature>
<evidence type="ECO:0000259" key="6">
    <source>
        <dbReference type="PROSITE" id="PS50110"/>
    </source>
</evidence>
<dbReference type="EMBL" id="ABVL01000011">
    <property type="protein sequence ID" value="EDY18739.1"/>
    <property type="molecule type" value="Genomic_DNA"/>
</dbReference>
<dbReference type="PANTHER" id="PTHR43547:SF2">
    <property type="entry name" value="HYBRID SIGNAL TRANSDUCTION HISTIDINE KINASE C"/>
    <property type="match status" value="1"/>
</dbReference>
<evidence type="ECO:0000313" key="7">
    <source>
        <dbReference type="EMBL" id="EDY18739.1"/>
    </source>
</evidence>
<dbReference type="Pfam" id="PF02518">
    <property type="entry name" value="HATPase_c"/>
    <property type="match status" value="1"/>
</dbReference>
<gene>
    <name evidence="7" type="ORF">CfE428DRAFT_3776</name>
</gene>
<dbReference type="InterPro" id="IPR036890">
    <property type="entry name" value="HATPase_C_sf"/>
</dbReference>
<dbReference type="CDD" id="cd00082">
    <property type="entry name" value="HisKA"/>
    <property type="match status" value="1"/>
</dbReference>
<feature type="modified residue" description="4-aspartylphosphate" evidence="4">
    <location>
        <position position="60"/>
    </location>
</feature>
<dbReference type="InterPro" id="IPR036097">
    <property type="entry name" value="HisK_dim/P_sf"/>
</dbReference>
<keyword evidence="7" id="KW-0808">Transferase</keyword>
<dbReference type="InterPro" id="IPR003594">
    <property type="entry name" value="HATPase_dom"/>
</dbReference>
<keyword evidence="7" id="KW-0418">Kinase</keyword>
<evidence type="ECO:0000256" key="3">
    <source>
        <dbReference type="ARBA" id="ARBA00022553"/>
    </source>
</evidence>
<accession>B4D4D8</accession>
<evidence type="ECO:0000256" key="4">
    <source>
        <dbReference type="PROSITE-ProRule" id="PRU00169"/>
    </source>
</evidence>
<sequence length="550" mass="60858">MQLPKSTFESARVLIVDDDVRSSLLIERMLRGHFQVHIVNDERETFEAFERLHPDILLLDIYMPHMDGFEIMRKLRESLAADDFFPILVLTGDQSPDTKLRALSAGAKDFLHKPLDAAEVTARIRNLLETRFLHLELQSHNIFLEERVHERTAQLESTLANLRTTQAQVIKQERLAALGVMASGIAHDFNNTLSSILGYGELLLESPDHTDYLKRILSAGHDARQIVRRLREFYKVGNTGEPLAAVHLNPLIDQAVTLTMPRWNNQALTWGAHITVKREFRELPILAGNPVELRELFTNLIFNAVDALPHGGQILIRTAVEGETIVVRVTDDGLGMDGDTARRCMEPFFTTKGEQGTGLGLSVAHGIVKRHKGTIHIETEPHVGTTVILRFPVSSEVTSPETLPITPALERPLKILFVDDQPIISELVSELLRSDGHAVDTAGSGGLALEKCQRVNYDLVITDLAMPGMNGGQLAGVLRQLNPAKPIIMLTGFADLVGEAGPGTNIDRVLAKPASLEELRRAIFEVFTQDRLVKLSDLSAASPNQAQPVV</sequence>
<dbReference type="Pfam" id="PF00072">
    <property type="entry name" value="Response_reg"/>
    <property type="match status" value="2"/>
</dbReference>
<dbReference type="Proteomes" id="UP000005824">
    <property type="component" value="Unassembled WGS sequence"/>
</dbReference>
<evidence type="ECO:0000313" key="8">
    <source>
        <dbReference type="Proteomes" id="UP000005824"/>
    </source>
</evidence>
<comment type="catalytic activity">
    <reaction evidence="1">
        <text>ATP + protein L-histidine = ADP + protein N-phospho-L-histidine.</text>
        <dbReference type="EC" id="2.7.13.3"/>
    </reaction>
</comment>
<keyword evidence="8" id="KW-1185">Reference proteome</keyword>
<dbReference type="InterPro" id="IPR004358">
    <property type="entry name" value="Sig_transdc_His_kin-like_C"/>
</dbReference>
<reference evidence="7 8" key="1">
    <citation type="journal article" date="2011" name="J. Bacteriol.">
        <title>Genome sequence of Chthoniobacter flavus Ellin428, an aerobic heterotrophic soil bacterium.</title>
        <authorList>
            <person name="Kant R."/>
            <person name="van Passel M.W."/>
            <person name="Palva A."/>
            <person name="Lucas S."/>
            <person name="Lapidus A."/>
            <person name="Glavina Del Rio T."/>
            <person name="Dalin E."/>
            <person name="Tice H."/>
            <person name="Bruce D."/>
            <person name="Goodwin L."/>
            <person name="Pitluck S."/>
            <person name="Larimer F.W."/>
            <person name="Land M.L."/>
            <person name="Hauser L."/>
            <person name="Sangwan P."/>
            <person name="de Vos W.M."/>
            <person name="Janssen P.H."/>
            <person name="Smidt H."/>
        </authorList>
    </citation>
    <scope>NUCLEOTIDE SEQUENCE [LARGE SCALE GENOMIC DNA]</scope>
    <source>
        <strain evidence="7 8">Ellin428</strain>
    </source>
</reference>
<evidence type="ECO:0000256" key="2">
    <source>
        <dbReference type="ARBA" id="ARBA00012438"/>
    </source>
</evidence>
<feature type="domain" description="Response regulatory" evidence="6">
    <location>
        <begin position="12"/>
        <end position="128"/>
    </location>
</feature>